<proteinExistence type="predicted"/>
<evidence type="ECO:0000256" key="1">
    <source>
        <dbReference type="SAM" id="SignalP"/>
    </source>
</evidence>
<organism evidence="2 3">
    <name type="scientific">Paracoccus aerius</name>
    <dbReference type="NCBI Taxonomy" id="1915382"/>
    <lineage>
        <taxon>Bacteria</taxon>
        <taxon>Pseudomonadati</taxon>
        <taxon>Pseudomonadota</taxon>
        <taxon>Alphaproteobacteria</taxon>
        <taxon>Rhodobacterales</taxon>
        <taxon>Paracoccaceae</taxon>
        <taxon>Paracoccus</taxon>
    </lineage>
</organism>
<accession>A0ABS1S7H3</accession>
<keyword evidence="1" id="KW-0732">Signal</keyword>
<dbReference type="RefSeq" id="WP_191309820.1">
    <property type="nucleotide sequence ID" value="NZ_BNCL01000006.1"/>
</dbReference>
<comment type="caution">
    <text evidence="2">The sequence shown here is derived from an EMBL/GenBank/DDBJ whole genome shotgun (WGS) entry which is preliminary data.</text>
</comment>
<dbReference type="InterPro" id="IPR009333">
    <property type="entry name" value="DUF992"/>
</dbReference>
<name>A0ABS1S7H3_9RHOB</name>
<gene>
    <name evidence="2" type="ORF">JL111_11950</name>
</gene>
<keyword evidence="3" id="KW-1185">Reference proteome</keyword>
<dbReference type="Pfam" id="PF06186">
    <property type="entry name" value="DUF992"/>
    <property type="match status" value="1"/>
</dbReference>
<protein>
    <submittedName>
        <fullName evidence="2">DUF992 domain-containing protein</fullName>
    </submittedName>
</protein>
<dbReference type="EMBL" id="JAESHT010000009">
    <property type="protein sequence ID" value="MBL3674200.1"/>
    <property type="molecule type" value="Genomic_DNA"/>
</dbReference>
<sequence length="159" mass="16155">MKILKSILAAMVIAASTVAVADARVSAHLGVLSCDVSSGIGHILREKQSMRCVYRANGSSRGDIYEGTMQEWGIELGATEAGQLVWGVVSATTSGVPSGALAGEYLGVSADASLGVGMGANVLVGGNHRSFSLQPISVEGQTGINIAGGVTRMTLVHQG</sequence>
<evidence type="ECO:0000313" key="2">
    <source>
        <dbReference type="EMBL" id="MBL3674200.1"/>
    </source>
</evidence>
<evidence type="ECO:0000313" key="3">
    <source>
        <dbReference type="Proteomes" id="UP000644749"/>
    </source>
</evidence>
<feature type="chain" id="PRO_5045716460" evidence="1">
    <location>
        <begin position="22"/>
        <end position="159"/>
    </location>
</feature>
<dbReference type="Proteomes" id="UP000644749">
    <property type="component" value="Unassembled WGS sequence"/>
</dbReference>
<reference evidence="2 3" key="1">
    <citation type="submission" date="2021-01" db="EMBL/GenBank/DDBJ databases">
        <title>011410 draft genome.</title>
        <authorList>
            <person name="Lang L."/>
        </authorList>
    </citation>
    <scope>NUCLEOTIDE SEQUENCE [LARGE SCALE GENOMIC DNA]</scope>
    <source>
        <strain evidence="2 3">KCTC 42845</strain>
    </source>
</reference>
<feature type="signal peptide" evidence="1">
    <location>
        <begin position="1"/>
        <end position="21"/>
    </location>
</feature>